<dbReference type="InterPro" id="IPR029057">
    <property type="entry name" value="PRTase-like"/>
</dbReference>
<name>A0A415KAA3_9BACE</name>
<protein>
    <submittedName>
        <fullName evidence="1">Ribose-phosphate pyrophosphokinase</fullName>
    </submittedName>
</protein>
<evidence type="ECO:0000313" key="1">
    <source>
        <dbReference type="EMBL" id="RHL33218.1"/>
    </source>
</evidence>
<accession>A0A415KAA3</accession>
<dbReference type="GO" id="GO:0016301">
    <property type="term" value="F:kinase activity"/>
    <property type="evidence" value="ECO:0007669"/>
    <property type="project" value="UniProtKB-KW"/>
</dbReference>
<keyword evidence="1" id="KW-0418">Kinase</keyword>
<dbReference type="Proteomes" id="UP000284495">
    <property type="component" value="Unassembled WGS sequence"/>
</dbReference>
<reference evidence="1 2" key="1">
    <citation type="submission" date="2018-08" db="EMBL/GenBank/DDBJ databases">
        <title>A genome reference for cultivated species of the human gut microbiota.</title>
        <authorList>
            <person name="Zou Y."/>
            <person name="Xue W."/>
            <person name="Luo G."/>
        </authorList>
    </citation>
    <scope>NUCLEOTIDE SEQUENCE [LARGE SCALE GENOMIC DNA]</scope>
    <source>
        <strain evidence="1 2">AF38-2</strain>
    </source>
</reference>
<organism evidence="1 2">
    <name type="scientific">Bacteroides xylanisolvens</name>
    <dbReference type="NCBI Taxonomy" id="371601"/>
    <lineage>
        <taxon>Bacteria</taxon>
        <taxon>Pseudomonadati</taxon>
        <taxon>Bacteroidota</taxon>
        <taxon>Bacteroidia</taxon>
        <taxon>Bacteroidales</taxon>
        <taxon>Bacteroidaceae</taxon>
        <taxon>Bacteroides</taxon>
    </lineage>
</organism>
<dbReference type="SUPFAM" id="SSF53271">
    <property type="entry name" value="PRTase-like"/>
    <property type="match status" value="1"/>
</dbReference>
<comment type="caution">
    <text evidence="1">The sequence shown here is derived from an EMBL/GenBank/DDBJ whole genome shotgun (WGS) entry which is preliminary data.</text>
</comment>
<dbReference type="RefSeq" id="WP_087208975.1">
    <property type="nucleotide sequence ID" value="NZ_QROO01000039.1"/>
</dbReference>
<evidence type="ECO:0000313" key="2">
    <source>
        <dbReference type="Proteomes" id="UP000284495"/>
    </source>
</evidence>
<keyword evidence="1" id="KW-0808">Transferase</keyword>
<dbReference type="EMBL" id="QROO01000039">
    <property type="protein sequence ID" value="RHL33218.1"/>
    <property type="molecule type" value="Genomic_DNA"/>
</dbReference>
<dbReference type="AlphaFoldDB" id="A0A415KAA3"/>
<dbReference type="InterPro" id="IPR000836">
    <property type="entry name" value="PRTase_dom"/>
</dbReference>
<dbReference type="Gene3D" id="3.40.50.2020">
    <property type="match status" value="1"/>
</dbReference>
<gene>
    <name evidence="1" type="ORF">DW027_22670</name>
</gene>
<sequence length="188" mass="21711">MAATFGKYPSLDKQWRKMMFSFYPYLSTKNRNATQEEWKIRRLIWDFKDGKAFANVAHLVANKLIQLYGKETNNIIFACVPASSAEKNEKRYKHFSSMVCQLCGMYNAYDHIKVKGEKSAEHDNVSKSEIHNKQEIEFDQDFFKGRKVIVFDDILTKGFAYAIFANKIEKMGAEVLGGLFIGKTVYSN</sequence>
<dbReference type="CDD" id="cd06223">
    <property type="entry name" value="PRTases_typeI"/>
    <property type="match status" value="1"/>
</dbReference>
<proteinExistence type="predicted"/>